<accession>I0YZQ1</accession>
<name>I0YZQ1_COCSC</name>
<organism evidence="2 3">
    <name type="scientific">Coccomyxa subellipsoidea (strain C-169)</name>
    <name type="common">Green microalga</name>
    <dbReference type="NCBI Taxonomy" id="574566"/>
    <lineage>
        <taxon>Eukaryota</taxon>
        <taxon>Viridiplantae</taxon>
        <taxon>Chlorophyta</taxon>
        <taxon>core chlorophytes</taxon>
        <taxon>Trebouxiophyceae</taxon>
        <taxon>Trebouxiophyceae incertae sedis</taxon>
        <taxon>Coccomyxaceae</taxon>
        <taxon>Coccomyxa</taxon>
        <taxon>Coccomyxa subellipsoidea</taxon>
    </lineage>
</organism>
<dbReference type="AlphaFoldDB" id="I0YZQ1"/>
<gene>
    <name evidence="2" type="ORF">COCSUDRAFT_32894</name>
</gene>
<evidence type="ECO:0000256" key="1">
    <source>
        <dbReference type="SAM" id="Phobius"/>
    </source>
</evidence>
<sequence length="73" mass="8195">MAFGVANQALKWTSNALVVDLLGTARWLVLVYSWVYFDTEAVIESNLSDCTCSIAVYVVLYVYSMWGAVQEHL</sequence>
<keyword evidence="1" id="KW-1133">Transmembrane helix</keyword>
<dbReference type="RefSeq" id="XP_005648414.1">
    <property type="nucleotide sequence ID" value="XM_005648357.1"/>
</dbReference>
<dbReference type="EMBL" id="AGSI01000006">
    <property type="protein sequence ID" value="EIE23870.1"/>
    <property type="molecule type" value="Genomic_DNA"/>
</dbReference>
<reference evidence="2 3" key="1">
    <citation type="journal article" date="2012" name="Genome Biol.">
        <title>The genome of the polar eukaryotic microalga coccomyxa subellipsoidea reveals traits of cold adaptation.</title>
        <authorList>
            <person name="Blanc G."/>
            <person name="Agarkova I."/>
            <person name="Grimwood J."/>
            <person name="Kuo A."/>
            <person name="Brueggeman A."/>
            <person name="Dunigan D."/>
            <person name="Gurnon J."/>
            <person name="Ladunga I."/>
            <person name="Lindquist E."/>
            <person name="Lucas S."/>
            <person name="Pangilinan J."/>
            <person name="Proschold T."/>
            <person name="Salamov A."/>
            <person name="Schmutz J."/>
            <person name="Weeks D."/>
            <person name="Yamada T."/>
            <person name="Claverie J.M."/>
            <person name="Grigoriev I."/>
            <person name="Van Etten J."/>
            <person name="Lomsadze A."/>
            <person name="Borodovsky M."/>
        </authorList>
    </citation>
    <scope>NUCLEOTIDE SEQUENCE [LARGE SCALE GENOMIC DNA]</scope>
    <source>
        <strain evidence="2 3">C-169</strain>
    </source>
</reference>
<dbReference type="Proteomes" id="UP000007264">
    <property type="component" value="Unassembled WGS sequence"/>
</dbReference>
<keyword evidence="3" id="KW-1185">Reference proteome</keyword>
<comment type="caution">
    <text evidence="2">The sequence shown here is derived from an EMBL/GenBank/DDBJ whole genome shotgun (WGS) entry which is preliminary data.</text>
</comment>
<protein>
    <submittedName>
        <fullName evidence="2">Uncharacterized protein</fullName>
    </submittedName>
</protein>
<proteinExistence type="predicted"/>
<dbReference type="KEGG" id="csl:COCSUDRAFT_32894"/>
<keyword evidence="1" id="KW-0472">Membrane</keyword>
<evidence type="ECO:0000313" key="3">
    <source>
        <dbReference type="Proteomes" id="UP000007264"/>
    </source>
</evidence>
<keyword evidence="1" id="KW-0812">Transmembrane</keyword>
<feature type="transmembrane region" description="Helical" evidence="1">
    <location>
        <begin position="47"/>
        <end position="66"/>
    </location>
</feature>
<dbReference type="GeneID" id="17041868"/>
<evidence type="ECO:0000313" key="2">
    <source>
        <dbReference type="EMBL" id="EIE23870.1"/>
    </source>
</evidence>
<feature type="transmembrane region" description="Helical" evidence="1">
    <location>
        <begin position="12"/>
        <end position="35"/>
    </location>
</feature>